<keyword evidence="4" id="KW-0809">Transit peptide</keyword>
<dbReference type="OrthoDB" id="10265990at2759"/>
<dbReference type="RefSeq" id="XP_068347146.1">
    <property type="nucleotide sequence ID" value="XM_068512864.1"/>
</dbReference>
<gene>
    <name evidence="8" type="ORF">TRFO_39833</name>
</gene>
<dbReference type="GeneID" id="94847568"/>
<protein>
    <recommendedName>
        <fullName evidence="7">Tim44-like domain-containing protein</fullName>
    </recommendedName>
</protein>
<dbReference type="Proteomes" id="UP000179807">
    <property type="component" value="Unassembled WGS sequence"/>
</dbReference>
<evidence type="ECO:0000313" key="8">
    <source>
        <dbReference type="EMBL" id="OHS94009.1"/>
    </source>
</evidence>
<dbReference type="InterPro" id="IPR007379">
    <property type="entry name" value="Tim44-like_dom"/>
</dbReference>
<dbReference type="VEuPathDB" id="TrichDB:TRFO_39833"/>
<organism evidence="8 9">
    <name type="scientific">Tritrichomonas foetus</name>
    <dbReference type="NCBI Taxonomy" id="1144522"/>
    <lineage>
        <taxon>Eukaryota</taxon>
        <taxon>Metamonada</taxon>
        <taxon>Parabasalia</taxon>
        <taxon>Tritrichomonadida</taxon>
        <taxon>Tritrichomonadidae</taxon>
        <taxon>Tritrichomonas</taxon>
    </lineage>
</organism>
<comment type="similarity">
    <text evidence="2">Belongs to the Tim44 family.</text>
</comment>
<comment type="subcellular location">
    <subcellularLocation>
        <location evidence="1">Mitochondrion inner membrane</location>
    </subcellularLocation>
</comment>
<proteinExistence type="inferred from homology"/>
<dbReference type="GO" id="GO:0005743">
    <property type="term" value="C:mitochondrial inner membrane"/>
    <property type="evidence" value="ECO:0007669"/>
    <property type="project" value="UniProtKB-SubCell"/>
</dbReference>
<keyword evidence="6" id="KW-0472">Membrane</keyword>
<dbReference type="GO" id="GO:0030150">
    <property type="term" value="P:protein import into mitochondrial matrix"/>
    <property type="evidence" value="ECO:0007669"/>
    <property type="project" value="TreeGrafter"/>
</dbReference>
<feature type="domain" description="Tim44-like" evidence="7">
    <location>
        <begin position="173"/>
        <end position="313"/>
    </location>
</feature>
<sequence>MTLVQNTPHALGSRNMSMFEAFNSSIGQNLHDDPDVQTWMTAIKNDPIVKTTSKVAQLTNSALMLTLSSADRIANAALLPITYPLSKIYPKFEHTLTNCPFPPSPPVTISGRGDLQVRKNNFIEKLQLTCKNVSNSLESSRSFLIRNGFKLTKFLLTVPFKIRFSDTSKENLVLTAIDRYFPSFNAPDFCTWMEESFLPVVLSYYISGKTNKMKELADTGIVQERQVQIASVIMAGHIIKSRLLDVSNVSILDYDFKNSLPILSVKCNVDYIENIVDKNGENVVGAPDNIKRSEVLIQMLLNTDGDVPKWKAYEIRIASANDRI</sequence>
<evidence type="ECO:0000313" key="9">
    <source>
        <dbReference type="Proteomes" id="UP000179807"/>
    </source>
</evidence>
<dbReference type="InterPro" id="IPR032710">
    <property type="entry name" value="NTF2-like_dom_sf"/>
</dbReference>
<keyword evidence="3" id="KW-0999">Mitochondrion inner membrane</keyword>
<dbReference type="InterPro" id="IPR039544">
    <property type="entry name" value="Tim44-like"/>
</dbReference>
<evidence type="ECO:0000256" key="6">
    <source>
        <dbReference type="ARBA" id="ARBA00023136"/>
    </source>
</evidence>
<dbReference type="Pfam" id="PF04280">
    <property type="entry name" value="Tim44"/>
    <property type="match status" value="1"/>
</dbReference>
<name>A0A1J4J5T1_9EUKA</name>
<reference evidence="8" key="1">
    <citation type="submission" date="2016-10" db="EMBL/GenBank/DDBJ databases">
        <authorList>
            <person name="Benchimol M."/>
            <person name="Almeida L.G."/>
            <person name="Vasconcelos A.T."/>
            <person name="Perreira-Neves A."/>
            <person name="Rosa I.A."/>
            <person name="Tasca T."/>
            <person name="Bogo M.R."/>
            <person name="de Souza W."/>
        </authorList>
    </citation>
    <scope>NUCLEOTIDE SEQUENCE [LARGE SCALE GENOMIC DNA]</scope>
    <source>
        <strain evidence="8">K</strain>
    </source>
</reference>
<dbReference type="Gene3D" id="3.10.450.240">
    <property type="match status" value="1"/>
</dbReference>
<accession>A0A1J4J5T1</accession>
<dbReference type="PANTHER" id="PTHR10721">
    <property type="entry name" value="MITOCHONDRIAL IMPORT INNER MEMBRANE TRANSLOCASE SUBUNIT TIM44"/>
    <property type="match status" value="1"/>
</dbReference>
<dbReference type="GO" id="GO:0051087">
    <property type="term" value="F:protein-folding chaperone binding"/>
    <property type="evidence" value="ECO:0007669"/>
    <property type="project" value="TreeGrafter"/>
</dbReference>
<evidence type="ECO:0000256" key="1">
    <source>
        <dbReference type="ARBA" id="ARBA00004273"/>
    </source>
</evidence>
<evidence type="ECO:0000256" key="5">
    <source>
        <dbReference type="ARBA" id="ARBA00023128"/>
    </source>
</evidence>
<evidence type="ECO:0000256" key="2">
    <source>
        <dbReference type="ARBA" id="ARBA00009597"/>
    </source>
</evidence>
<dbReference type="SUPFAM" id="SSF54427">
    <property type="entry name" value="NTF2-like"/>
    <property type="match status" value="1"/>
</dbReference>
<dbReference type="PANTHER" id="PTHR10721:SF1">
    <property type="entry name" value="MITOCHONDRIAL IMPORT INNER MEMBRANE TRANSLOCASE SUBUNIT TIM44"/>
    <property type="match status" value="1"/>
</dbReference>
<evidence type="ECO:0000256" key="3">
    <source>
        <dbReference type="ARBA" id="ARBA00022792"/>
    </source>
</evidence>
<keyword evidence="5" id="KW-0496">Mitochondrion</keyword>
<keyword evidence="9" id="KW-1185">Reference proteome</keyword>
<evidence type="ECO:0000259" key="7">
    <source>
        <dbReference type="Pfam" id="PF04280"/>
    </source>
</evidence>
<evidence type="ECO:0000256" key="4">
    <source>
        <dbReference type="ARBA" id="ARBA00022946"/>
    </source>
</evidence>
<dbReference type="EMBL" id="MLAK01001358">
    <property type="protein sequence ID" value="OHS94009.1"/>
    <property type="molecule type" value="Genomic_DNA"/>
</dbReference>
<comment type="caution">
    <text evidence="8">The sequence shown here is derived from an EMBL/GenBank/DDBJ whole genome shotgun (WGS) entry which is preliminary data.</text>
</comment>
<dbReference type="AlphaFoldDB" id="A0A1J4J5T1"/>